<feature type="region of interest" description="Disordered" evidence="1">
    <location>
        <begin position="1"/>
        <end position="38"/>
    </location>
</feature>
<protein>
    <submittedName>
        <fullName evidence="2">Uncharacterized protein</fullName>
    </submittedName>
</protein>
<comment type="caution">
    <text evidence="2">The sequence shown here is derived from an EMBL/GenBank/DDBJ whole genome shotgun (WGS) entry which is preliminary data.</text>
</comment>
<name>A0AA40CF77_9PEZI</name>
<keyword evidence="3" id="KW-1185">Reference proteome</keyword>
<evidence type="ECO:0000256" key="1">
    <source>
        <dbReference type="SAM" id="MobiDB-lite"/>
    </source>
</evidence>
<dbReference type="Proteomes" id="UP001174934">
    <property type="component" value="Unassembled WGS sequence"/>
</dbReference>
<feature type="region of interest" description="Disordered" evidence="1">
    <location>
        <begin position="623"/>
        <end position="646"/>
    </location>
</feature>
<dbReference type="AlphaFoldDB" id="A0AA40CF77"/>
<accession>A0AA40CF77</accession>
<evidence type="ECO:0000313" key="2">
    <source>
        <dbReference type="EMBL" id="KAK0636576.1"/>
    </source>
</evidence>
<dbReference type="Gene3D" id="3.90.640.10">
    <property type="entry name" value="Actin, Chain A, domain 4"/>
    <property type="match status" value="1"/>
</dbReference>
<evidence type="ECO:0000313" key="3">
    <source>
        <dbReference type="Proteomes" id="UP001174934"/>
    </source>
</evidence>
<dbReference type="CDD" id="cd10170">
    <property type="entry name" value="ASKHA_NBD_HSP70"/>
    <property type="match status" value="1"/>
</dbReference>
<gene>
    <name evidence="2" type="ORF">B0T17DRAFT_519434</name>
</gene>
<dbReference type="Gene3D" id="3.30.420.40">
    <property type="match status" value="2"/>
</dbReference>
<sequence>MLRPSRYPRGGARVSSRASTSPVQPANEVKPPKEEKLGPTAPLILARYPGVLCFDMGSTSSRMACYRTMMNLLFHILHPDRRDGPHRVGFDEVDFPSTGYPFEPTQPLVERYLLRGVDPERRGISNKYGVWVIANPNEEDAIVDGYAPIEPLRALVRDKDPEIIMNIVRAVHDQLIAMKRAAFHQMSRNQTTIEVLVFTIPAQWDLAFEAKLRELAAPVFNIPRNMIMFITEPEAVAHYTLRRWREEMENRGYGDRDTILFMDFGGHNMNGCLFYVARHQQDPDNMRFFRLSEPFGVGGGSATWQYYFEEEIIAKCRQVTNEPLPPAEHQRMQGMFREFKKYTNLDNNFPFSWISDDQAHFVQITAQKIKEFFESALTGPLNLAKNEIDQLAEMKARWQQEGEDMNPLVVVSGGTGRNHIIKARIRQMCQDASLPEPFFTHDFESGNDGIRIAVGGALAVAEGIDPERFLDLGAAIGVHAKEIPSGFFSSEIQWPKYACYLARKDHHIVVSVKTSGRDHVQLLCDPYWTASSQDDRDENRVLHSRSYELLDLGLLERGKWTFDLSFSQEDTSTMMSMALTRVYGRKRYIFGPVMLSLYFDYGANCMFLGCRNGTVEDIGLPIDVRKPPTRPTEPAAQPSQSEDIDMDSADAWANGVDVVDDDMKEEASRASVHRTAEEYKKDLDDFLAGEDNEDDQDYEYELCSGDEMDLDN</sequence>
<dbReference type="EMBL" id="JAULSR010000001">
    <property type="protein sequence ID" value="KAK0636576.1"/>
    <property type="molecule type" value="Genomic_DNA"/>
</dbReference>
<organism evidence="2 3">
    <name type="scientific">Bombardia bombarda</name>
    <dbReference type="NCBI Taxonomy" id="252184"/>
    <lineage>
        <taxon>Eukaryota</taxon>
        <taxon>Fungi</taxon>
        <taxon>Dikarya</taxon>
        <taxon>Ascomycota</taxon>
        <taxon>Pezizomycotina</taxon>
        <taxon>Sordariomycetes</taxon>
        <taxon>Sordariomycetidae</taxon>
        <taxon>Sordariales</taxon>
        <taxon>Lasiosphaeriaceae</taxon>
        <taxon>Bombardia</taxon>
    </lineage>
</organism>
<proteinExistence type="predicted"/>
<reference evidence="2" key="1">
    <citation type="submission" date="2023-06" db="EMBL/GenBank/DDBJ databases">
        <title>Genome-scale phylogeny and comparative genomics of the fungal order Sordariales.</title>
        <authorList>
            <consortium name="Lawrence Berkeley National Laboratory"/>
            <person name="Hensen N."/>
            <person name="Bonometti L."/>
            <person name="Westerberg I."/>
            <person name="Brannstrom I.O."/>
            <person name="Guillou S."/>
            <person name="Cros-Aarteil S."/>
            <person name="Calhoun S."/>
            <person name="Haridas S."/>
            <person name="Kuo A."/>
            <person name="Mondo S."/>
            <person name="Pangilinan J."/>
            <person name="Riley R."/>
            <person name="LaButti K."/>
            <person name="Andreopoulos B."/>
            <person name="Lipzen A."/>
            <person name="Chen C."/>
            <person name="Yanf M."/>
            <person name="Daum C."/>
            <person name="Ng V."/>
            <person name="Clum A."/>
            <person name="Steindorff A."/>
            <person name="Ohm R."/>
            <person name="Martin F."/>
            <person name="Silar P."/>
            <person name="Natvig D."/>
            <person name="Lalanne C."/>
            <person name="Gautier V."/>
            <person name="Ament-velasquez S.L."/>
            <person name="Kruys A."/>
            <person name="Hutchinson M.I."/>
            <person name="Powell A.J."/>
            <person name="Barry K."/>
            <person name="Miller A.N."/>
            <person name="Grigoriev I.V."/>
            <person name="Debuchy R."/>
            <person name="Gladieux P."/>
            <person name="Thoren M.H."/>
            <person name="Johannesson H."/>
        </authorList>
    </citation>
    <scope>NUCLEOTIDE SEQUENCE</scope>
    <source>
        <strain evidence="2">SMH3391-2</strain>
    </source>
</reference>